<dbReference type="InterPro" id="IPR000771">
    <property type="entry name" value="FBA_II"/>
</dbReference>
<organism evidence="3 4">
    <name type="scientific">Planotetraspora thailandica</name>
    <dbReference type="NCBI Taxonomy" id="487172"/>
    <lineage>
        <taxon>Bacteria</taxon>
        <taxon>Bacillati</taxon>
        <taxon>Actinomycetota</taxon>
        <taxon>Actinomycetes</taxon>
        <taxon>Streptosporangiales</taxon>
        <taxon>Streptosporangiaceae</taxon>
        <taxon>Planotetraspora</taxon>
    </lineage>
</organism>
<feature type="binding site" evidence="2">
    <location>
        <position position="102"/>
    </location>
    <ligand>
        <name>Zn(2+)</name>
        <dbReference type="ChEBI" id="CHEBI:29105"/>
        <label>2</label>
    </ligand>
</feature>
<sequence length="274" mass="28044">MPLVGIGEIVRAAPAGVGAFNVIQLEHAEAIIAGAHAAGAPVVLQISENAVRYHGALAPIAVACLVAARAADVPVAVHLDHATDRALVEEAVVLGLGSVMFDASALDDAANVAATADVATWCHDRGVWVEAELGEVGGKDGVHAPGVRTKPHEAADYVARTGVDALAVAVGSSHAMTTKDAVLDLDLIAELAAAVPVPLVLHGSSGVPDDTIRSAVRHGMKKINIATHLNKAFTEAIRGQLAEHPSVVDPRTYVRAGREAVAREVTHLLGVLAG</sequence>
<feature type="binding site" evidence="2">
    <location>
        <position position="174"/>
    </location>
    <ligand>
        <name>Zn(2+)</name>
        <dbReference type="ChEBI" id="CHEBI:29105"/>
        <label>1</label>
        <note>catalytic</note>
    </ligand>
</feature>
<keyword evidence="2" id="KW-0479">Metal-binding</keyword>
<dbReference type="PANTHER" id="PTHR30304:SF0">
    <property type="entry name" value="D-TAGATOSE-1,6-BISPHOSPHATE ALDOLASE SUBUNIT GATY-RELATED"/>
    <property type="match status" value="1"/>
</dbReference>
<dbReference type="PANTHER" id="PTHR30304">
    <property type="entry name" value="D-TAGATOSE-1,6-BISPHOSPHATE ALDOLASE"/>
    <property type="match status" value="1"/>
</dbReference>
<name>A0A8J3XXV5_9ACTN</name>
<comment type="cofactor">
    <cofactor evidence="2">
        <name>Zn(2+)</name>
        <dbReference type="ChEBI" id="CHEBI:29105"/>
    </cofactor>
    <text evidence="2">Binds 2 Zn(2+) ions per subunit. One is catalytic and the other provides a structural contribution.</text>
</comment>
<feature type="binding site" evidence="2">
    <location>
        <position position="202"/>
    </location>
    <ligand>
        <name>Zn(2+)</name>
        <dbReference type="ChEBI" id="CHEBI:29105"/>
        <label>1</label>
        <note>catalytic</note>
    </ligand>
</feature>
<gene>
    <name evidence="3" type="primary">fbaA_2</name>
    <name evidence="3" type="ORF">Pth03_55130</name>
</gene>
<dbReference type="InterPro" id="IPR013785">
    <property type="entry name" value="Aldolase_TIM"/>
</dbReference>
<feature type="active site" description="Proton donor" evidence="1">
    <location>
        <position position="80"/>
    </location>
</feature>
<dbReference type="Pfam" id="PF01116">
    <property type="entry name" value="F_bP_aldolase"/>
    <property type="match status" value="1"/>
</dbReference>
<dbReference type="SUPFAM" id="SSF51569">
    <property type="entry name" value="Aldolase"/>
    <property type="match status" value="1"/>
</dbReference>
<dbReference type="NCBIfam" id="TIGR00167">
    <property type="entry name" value="cbbA"/>
    <property type="match status" value="1"/>
</dbReference>
<dbReference type="GO" id="GO:0016832">
    <property type="term" value="F:aldehyde-lyase activity"/>
    <property type="evidence" value="ECO:0007669"/>
    <property type="project" value="InterPro"/>
</dbReference>
<accession>A0A8J3XXV5</accession>
<comment type="caution">
    <text evidence="3">The sequence shown here is derived from an EMBL/GenBank/DDBJ whole genome shotgun (WGS) entry which is preliminary data.</text>
</comment>
<protein>
    <submittedName>
        <fullName evidence="3">Fructose-bisphosphate aldolase</fullName>
    </submittedName>
</protein>
<keyword evidence="2" id="KW-0862">Zinc</keyword>
<dbReference type="EMBL" id="BOOR01000045">
    <property type="protein sequence ID" value="GII57124.1"/>
    <property type="molecule type" value="Genomic_DNA"/>
</dbReference>
<dbReference type="InterPro" id="IPR050246">
    <property type="entry name" value="Class_II_FBP_aldolase"/>
</dbReference>
<evidence type="ECO:0000313" key="3">
    <source>
        <dbReference type="EMBL" id="GII57124.1"/>
    </source>
</evidence>
<evidence type="ECO:0000256" key="2">
    <source>
        <dbReference type="PIRSR" id="PIRSR001359-3"/>
    </source>
</evidence>
<keyword evidence="4" id="KW-1185">Reference proteome</keyword>
<evidence type="ECO:0000313" key="4">
    <source>
        <dbReference type="Proteomes" id="UP000605992"/>
    </source>
</evidence>
<evidence type="ECO:0000256" key="1">
    <source>
        <dbReference type="PIRSR" id="PIRSR001359-1"/>
    </source>
</evidence>
<dbReference type="GO" id="GO:0008270">
    <property type="term" value="F:zinc ion binding"/>
    <property type="evidence" value="ECO:0007669"/>
    <property type="project" value="InterPro"/>
</dbReference>
<dbReference type="AlphaFoldDB" id="A0A8J3XXV5"/>
<feature type="binding site" evidence="2">
    <location>
        <position position="132"/>
    </location>
    <ligand>
        <name>Zn(2+)</name>
        <dbReference type="ChEBI" id="CHEBI:29105"/>
        <label>2</label>
    </ligand>
</feature>
<feature type="binding site" evidence="2">
    <location>
        <position position="81"/>
    </location>
    <ligand>
        <name>Zn(2+)</name>
        <dbReference type="ChEBI" id="CHEBI:29105"/>
        <label>1</label>
        <note>catalytic</note>
    </ligand>
</feature>
<dbReference type="Gene3D" id="3.20.20.70">
    <property type="entry name" value="Aldolase class I"/>
    <property type="match status" value="1"/>
</dbReference>
<dbReference type="Proteomes" id="UP000605992">
    <property type="component" value="Unassembled WGS sequence"/>
</dbReference>
<proteinExistence type="predicted"/>
<dbReference type="GO" id="GO:0005975">
    <property type="term" value="P:carbohydrate metabolic process"/>
    <property type="evidence" value="ECO:0007669"/>
    <property type="project" value="InterPro"/>
</dbReference>
<dbReference type="RefSeq" id="WP_203947254.1">
    <property type="nucleotide sequence ID" value="NZ_BOOR01000045.1"/>
</dbReference>
<dbReference type="CDD" id="cd00947">
    <property type="entry name" value="TBP_aldolase_IIB"/>
    <property type="match status" value="1"/>
</dbReference>
<reference evidence="3" key="1">
    <citation type="submission" date="2021-01" db="EMBL/GenBank/DDBJ databases">
        <title>Whole genome shotgun sequence of Planotetraspora thailandica NBRC 104271.</title>
        <authorList>
            <person name="Komaki H."/>
            <person name="Tamura T."/>
        </authorList>
    </citation>
    <scope>NUCLEOTIDE SEQUENCE</scope>
    <source>
        <strain evidence="3">NBRC 104271</strain>
    </source>
</reference>
<dbReference type="PIRSF" id="PIRSF001359">
    <property type="entry name" value="F_bP_aldolase_II"/>
    <property type="match status" value="1"/>
</dbReference>